<dbReference type="RefSeq" id="WP_074645953.1">
    <property type="nucleotide sequence ID" value="NZ_FNBL01000008.1"/>
</dbReference>
<dbReference type="Pfam" id="PF10722">
    <property type="entry name" value="YbjN"/>
    <property type="match status" value="1"/>
</dbReference>
<feature type="chain" id="PRO_5010277882" evidence="2">
    <location>
        <begin position="43"/>
        <end position="197"/>
    </location>
</feature>
<dbReference type="AlphaFoldDB" id="A0A1G7PQG8"/>
<dbReference type="Proteomes" id="UP000182284">
    <property type="component" value="Unassembled WGS sequence"/>
</dbReference>
<feature type="region of interest" description="Disordered" evidence="1">
    <location>
        <begin position="178"/>
        <end position="197"/>
    </location>
</feature>
<gene>
    <name evidence="3" type="ORF">SAMN04488117_108118</name>
</gene>
<organism evidence="3 4">
    <name type="scientific">Celeribacter baekdonensis</name>
    <dbReference type="NCBI Taxonomy" id="875171"/>
    <lineage>
        <taxon>Bacteria</taxon>
        <taxon>Pseudomonadati</taxon>
        <taxon>Pseudomonadota</taxon>
        <taxon>Alphaproteobacteria</taxon>
        <taxon>Rhodobacterales</taxon>
        <taxon>Roseobacteraceae</taxon>
        <taxon>Celeribacter</taxon>
    </lineage>
</organism>
<name>A0A1G7PQG8_9RHOB</name>
<evidence type="ECO:0000256" key="1">
    <source>
        <dbReference type="SAM" id="MobiDB-lite"/>
    </source>
</evidence>
<protein>
    <submittedName>
        <fullName evidence="3">Putative sensory transduction regulator</fullName>
    </submittedName>
</protein>
<evidence type="ECO:0000256" key="2">
    <source>
        <dbReference type="SAM" id="SignalP"/>
    </source>
</evidence>
<keyword evidence="2" id="KW-0732">Signal</keyword>
<dbReference type="OrthoDB" id="33037at2"/>
<accession>A0A1G7PQG8</accession>
<evidence type="ECO:0000313" key="4">
    <source>
        <dbReference type="Proteomes" id="UP000182284"/>
    </source>
</evidence>
<dbReference type="CDD" id="cd17511">
    <property type="entry name" value="YbjN_AmyR-like"/>
    <property type="match status" value="1"/>
</dbReference>
<sequence length="197" mass="21967">MPIFAAVLPSLPFSLRALSHTLSHSLAFGAALWAMAPAPASADQILDFSTLDEIESLLKGFGSVERDTDREGIAMFRGRIDGKKYSLYFYDCDGTTDCKSATFSAFFDGDDYITDLSEVNDFNYDFRFGKASVDMDGDLVFDFSFSLMGGMPRKTLDDTIDWWREILNDGEAYFDPDTHDDFKAAPPPEPDTLSHDL</sequence>
<dbReference type="EMBL" id="FNBL01000008">
    <property type="protein sequence ID" value="SDF88537.1"/>
    <property type="molecule type" value="Genomic_DNA"/>
</dbReference>
<proteinExistence type="predicted"/>
<reference evidence="3 4" key="1">
    <citation type="submission" date="2016-10" db="EMBL/GenBank/DDBJ databases">
        <authorList>
            <person name="de Groot N.N."/>
        </authorList>
    </citation>
    <scope>NUCLEOTIDE SEQUENCE [LARGE SCALE GENOMIC DNA]</scope>
    <source>
        <strain evidence="3 4">DSM 27375</strain>
    </source>
</reference>
<dbReference type="InterPro" id="IPR019660">
    <property type="entry name" value="Put_sensory_transdc_reg_YbjN"/>
</dbReference>
<evidence type="ECO:0000313" key="3">
    <source>
        <dbReference type="EMBL" id="SDF88537.1"/>
    </source>
</evidence>
<feature type="signal peptide" evidence="2">
    <location>
        <begin position="1"/>
        <end position="42"/>
    </location>
</feature>